<dbReference type="InterPro" id="IPR036179">
    <property type="entry name" value="Ig-like_dom_sf"/>
</dbReference>
<dbReference type="OrthoDB" id="439917at2759"/>
<dbReference type="InterPro" id="IPR007110">
    <property type="entry name" value="Ig-like_dom"/>
</dbReference>
<evidence type="ECO:0000313" key="3">
    <source>
        <dbReference type="EMBL" id="CAD0206708.1"/>
    </source>
</evidence>
<organism evidence="3 4">
    <name type="scientific">Chrysodeixis includens</name>
    <name type="common">Soybean looper</name>
    <name type="synonym">Pseudoplusia includens</name>
    <dbReference type="NCBI Taxonomy" id="689277"/>
    <lineage>
        <taxon>Eukaryota</taxon>
        <taxon>Metazoa</taxon>
        <taxon>Ecdysozoa</taxon>
        <taxon>Arthropoda</taxon>
        <taxon>Hexapoda</taxon>
        <taxon>Insecta</taxon>
        <taxon>Pterygota</taxon>
        <taxon>Neoptera</taxon>
        <taxon>Endopterygota</taxon>
        <taxon>Lepidoptera</taxon>
        <taxon>Glossata</taxon>
        <taxon>Ditrysia</taxon>
        <taxon>Noctuoidea</taxon>
        <taxon>Noctuidae</taxon>
        <taxon>Plusiinae</taxon>
        <taxon>Chrysodeixis</taxon>
    </lineage>
</organism>
<feature type="compositionally biased region" description="Basic residues" evidence="1">
    <location>
        <begin position="763"/>
        <end position="776"/>
    </location>
</feature>
<dbReference type="SUPFAM" id="SSF48726">
    <property type="entry name" value="Immunoglobulin"/>
    <property type="match status" value="1"/>
</dbReference>
<gene>
    <name evidence="3" type="ORF">CINC_LOCUS8999</name>
</gene>
<dbReference type="SMART" id="SM01411">
    <property type="entry name" value="Ephrin_rec_like"/>
    <property type="match status" value="1"/>
</dbReference>
<evidence type="ECO:0000259" key="2">
    <source>
        <dbReference type="PROSITE" id="PS50835"/>
    </source>
</evidence>
<feature type="region of interest" description="Disordered" evidence="1">
    <location>
        <begin position="690"/>
        <end position="711"/>
    </location>
</feature>
<dbReference type="Proteomes" id="UP001154114">
    <property type="component" value="Chromosome 29"/>
</dbReference>
<accession>A0A9N8L0W5</accession>
<dbReference type="SUPFAM" id="SSF57184">
    <property type="entry name" value="Growth factor receptor domain"/>
    <property type="match status" value="1"/>
</dbReference>
<proteinExistence type="predicted"/>
<evidence type="ECO:0000256" key="1">
    <source>
        <dbReference type="SAM" id="MobiDB-lite"/>
    </source>
</evidence>
<feature type="compositionally biased region" description="Basic and acidic residues" evidence="1">
    <location>
        <begin position="1127"/>
        <end position="1136"/>
    </location>
</feature>
<dbReference type="InterPro" id="IPR013783">
    <property type="entry name" value="Ig-like_fold"/>
</dbReference>
<feature type="domain" description="Ig-like" evidence="2">
    <location>
        <begin position="1349"/>
        <end position="1429"/>
    </location>
</feature>
<sequence length="1674" mass="187817">MKNTLSYEEKDVASVFNNNYAQHPLPTKSGTESHMNDTTNSIQVHIAIPFDLQPAKRSPLDPVRVRKVFSAKMSAPVDLEYQVHSIEGTMSPSVTSLDAPSTSSDNMLPDMKSQYNMSTDTVDGLSPGMYLLVDKPRSGYALKPVKSKIDMSALNTRQAEADSPTPGVAATLAASTASVEASSAVVSSTPAITERKVETTSLKNLAKVTLSKDFIAAVNKQLIELYENITRVMKDTDKTELENKLRDKRNLKQTEEKKGKELGNKERELRELKQKEEKKGKELENKKRKGRGLKQKEEKTRITRSVFKHNAALEAPVEYSLSKRRIDWDAVKKYFGHDRVCNCKCKANKAMCRACAASDAVIDELTFEFDNLGNYMKDHCTEIQTFFWMNPSGGQKLRDSVSRIDKSLNDYYKRVKGKCQGRPCKTFTNYVDKRRATKITKTHNVPKGDAVKHLLDDITGIAEDLNKTVALKTCFNKKLKEEGENFIRIINNCLQKKHLDKRSPLPLSTKRKLIKNVYSLDNINVNIICNPEVSSTVDPLFSPTTVLAVHTDTTTATKAGDHLFDYEIDDIKHKKRKGFKKLFPRKNKKDKMFTYYASMFTTHKKNKLHFKRQVNAMVTPLISDGGGSFWYEYLKGITNEPRVVRESSRDTQKFGIAVLQTGANQMPRPATASGKLKPPLNTIYMTVKTSSHKRMVQRDTEPPMSSTTTDKLSNDINKLLQLFGSLQDIEAMNMNSNRSTMFLAPKATKPKKVTKKPEETRAKPLKTVKNKMHYRGPIRPADPRAEPTKVSTTVKPEVKEPVQNAPQAVASKTTSSKVVPAPMPQNPEPSESPKINENATLGSKENAYEPSNPEGKLDTNPQETDTTSQWETSTSSPSYPNTYPQQYNMSVPDTTSTTGDSTSTSPLTTTTKTTITTPTKTTISTTKLRTKVTITSKTSAPKAETRPTPRKYEYVLTDNRVFEATKATTGHNGKQKTTAGLINKIKTATLKFFDNMGKGFADNVTETPTTIEPTRTSTYFEQTDEVNFDSFTQTEMNLMSESTPQVTTRMSPTIVIINEYDNPENNDILTDPNRDSEGYKNLLMSIIQYETNKLNDEWHEIAYGGKGRDEDYKRSISQVRTGTSKNEATDKEKPLDETDEAQNLNKFNDFEIRLPEPVVTKKPPGLFDKIASKFGMKVPGGKKKVVHNIYRDVAKNTRKKKDKPKTPMIPVEEACESRQTSQTSQICDIKATYDHILEQQKKISPQTFEDLVKNISCYKYRDVVSHFFIPFKTVRRRWDWIRNRRSLNLQFSRLSDDSDLYEELDIVNFDDNDSYEKYVKGDDGIYRIVMRSKRENAWEKLDLGLRNMPPLVPDQNELFAMEGDTITLDCLTTPQAGDKQFLWRTDRSSMLDLDNVEVNGVKVVISNVEPKNVGRYICSQDNRVQRNVKLNVMVTPAFDVVFLPIYKTSRSCSYSDLRAIQLLGPLMAEQAGCGDVCSVRIDEPVCQKDRGTNSSLLTSIAVLSLGPPRINCSVQCRRDLISSLVVLSATNTPILSSVGVLISKDGVNGTLKPCTKLARPVVTHTLRRKDSNGHREYRKLATNLIPGKLDVVLICPAGYYLLHEDKICASCPLNTSSAVGDNTCTECPRGTRSDPGAAVCSAGATQPRSGGGTRRVATWWRVAVCCVAVWCAWR</sequence>
<feature type="region of interest" description="Disordered" evidence="1">
    <location>
        <begin position="748"/>
        <end position="912"/>
    </location>
</feature>
<dbReference type="InterPro" id="IPR003599">
    <property type="entry name" value="Ig_sub"/>
</dbReference>
<feature type="compositionally biased region" description="Low complexity" evidence="1">
    <location>
        <begin position="872"/>
        <end position="912"/>
    </location>
</feature>
<feature type="compositionally biased region" description="Polar residues" evidence="1">
    <location>
        <begin position="804"/>
        <end position="817"/>
    </location>
</feature>
<keyword evidence="4" id="KW-1185">Reference proteome</keyword>
<dbReference type="SMART" id="SM00409">
    <property type="entry name" value="IG"/>
    <property type="match status" value="1"/>
</dbReference>
<feature type="compositionally biased region" description="Polar residues" evidence="1">
    <location>
        <begin position="859"/>
        <end position="871"/>
    </location>
</feature>
<name>A0A9N8L0W5_CHRIL</name>
<feature type="region of interest" description="Disordered" evidence="1">
    <location>
        <begin position="244"/>
        <end position="299"/>
    </location>
</feature>
<reference evidence="3" key="1">
    <citation type="submission" date="2021-12" db="EMBL/GenBank/DDBJ databases">
        <authorList>
            <person name="King R."/>
        </authorList>
    </citation>
    <scope>NUCLEOTIDE SEQUENCE</scope>
</reference>
<feature type="compositionally biased region" description="Polar residues" evidence="1">
    <location>
        <begin position="833"/>
        <end position="843"/>
    </location>
</feature>
<dbReference type="PROSITE" id="PS50835">
    <property type="entry name" value="IG_LIKE"/>
    <property type="match status" value="1"/>
</dbReference>
<evidence type="ECO:0000313" key="4">
    <source>
        <dbReference type="Proteomes" id="UP001154114"/>
    </source>
</evidence>
<feature type="region of interest" description="Disordered" evidence="1">
    <location>
        <begin position="1118"/>
        <end position="1139"/>
    </location>
</feature>
<dbReference type="Gene3D" id="2.60.40.10">
    <property type="entry name" value="Immunoglobulins"/>
    <property type="match status" value="1"/>
</dbReference>
<protein>
    <recommendedName>
        <fullName evidence="2">Ig-like domain-containing protein</fullName>
    </recommendedName>
</protein>
<dbReference type="EMBL" id="LR824032">
    <property type="protein sequence ID" value="CAD0206708.1"/>
    <property type="molecule type" value="Genomic_DNA"/>
</dbReference>
<feature type="compositionally biased region" description="Basic and acidic residues" evidence="1">
    <location>
        <begin position="244"/>
        <end position="285"/>
    </location>
</feature>
<dbReference type="InterPro" id="IPR009030">
    <property type="entry name" value="Growth_fac_rcpt_cys_sf"/>
</dbReference>